<evidence type="ECO:0000313" key="10">
    <source>
        <dbReference type="Proteomes" id="UP000294513"/>
    </source>
</evidence>
<gene>
    <name evidence="9" type="ORF">E1298_40750</name>
</gene>
<dbReference type="InterPro" id="IPR046357">
    <property type="entry name" value="PPIase_dom_sf"/>
</dbReference>
<evidence type="ECO:0000313" key="9">
    <source>
        <dbReference type="EMBL" id="TDD66062.1"/>
    </source>
</evidence>
<dbReference type="Pfam" id="PF00254">
    <property type="entry name" value="FKBP_C"/>
    <property type="match status" value="2"/>
</dbReference>
<feature type="domain" description="PPIase FKBP-type" evidence="8">
    <location>
        <begin position="292"/>
        <end position="382"/>
    </location>
</feature>
<name>A0A4R5A8R2_9ACTN</name>
<dbReference type="InterPro" id="IPR001179">
    <property type="entry name" value="PPIase_FKBP_dom"/>
</dbReference>
<keyword evidence="3 5" id="KW-0697">Rotamase</keyword>
<feature type="compositionally biased region" description="Basic and acidic residues" evidence="6">
    <location>
        <begin position="245"/>
        <end position="259"/>
    </location>
</feature>
<proteinExistence type="predicted"/>
<dbReference type="OrthoDB" id="25996at2"/>
<dbReference type="InterPro" id="IPR044609">
    <property type="entry name" value="FKBP2/11"/>
</dbReference>
<feature type="compositionally biased region" description="Polar residues" evidence="6">
    <location>
        <begin position="159"/>
        <end position="169"/>
    </location>
</feature>
<keyword evidence="7" id="KW-0472">Membrane</keyword>
<keyword evidence="7" id="KW-0812">Transmembrane</keyword>
<dbReference type="EMBL" id="SMKU01000395">
    <property type="protein sequence ID" value="TDD66062.1"/>
    <property type="molecule type" value="Genomic_DNA"/>
</dbReference>
<evidence type="ECO:0000256" key="5">
    <source>
        <dbReference type="PROSITE-ProRule" id="PRU00277"/>
    </source>
</evidence>
<dbReference type="AlphaFoldDB" id="A0A4R5A8R2"/>
<evidence type="ECO:0000256" key="6">
    <source>
        <dbReference type="SAM" id="MobiDB-lite"/>
    </source>
</evidence>
<feature type="compositionally biased region" description="Low complexity" evidence="6">
    <location>
        <begin position="42"/>
        <end position="52"/>
    </location>
</feature>
<reference evidence="9 10" key="1">
    <citation type="submission" date="2019-03" db="EMBL/GenBank/DDBJ databases">
        <title>Draft genome sequences of novel Actinobacteria.</title>
        <authorList>
            <person name="Sahin N."/>
            <person name="Ay H."/>
            <person name="Saygin H."/>
        </authorList>
    </citation>
    <scope>NUCLEOTIDE SEQUENCE [LARGE SCALE GENOMIC DNA]</scope>
    <source>
        <strain evidence="9 10">H3C3</strain>
    </source>
</reference>
<feature type="region of interest" description="Disordered" evidence="6">
    <location>
        <begin position="149"/>
        <end position="175"/>
    </location>
</feature>
<comment type="catalytic activity">
    <reaction evidence="1 5">
        <text>[protein]-peptidylproline (omega=180) = [protein]-peptidylproline (omega=0)</text>
        <dbReference type="Rhea" id="RHEA:16237"/>
        <dbReference type="Rhea" id="RHEA-COMP:10747"/>
        <dbReference type="Rhea" id="RHEA-COMP:10748"/>
        <dbReference type="ChEBI" id="CHEBI:83833"/>
        <dbReference type="ChEBI" id="CHEBI:83834"/>
        <dbReference type="EC" id="5.2.1.8"/>
    </reaction>
</comment>
<evidence type="ECO:0000256" key="1">
    <source>
        <dbReference type="ARBA" id="ARBA00000971"/>
    </source>
</evidence>
<evidence type="ECO:0000259" key="8">
    <source>
        <dbReference type="PROSITE" id="PS50059"/>
    </source>
</evidence>
<feature type="domain" description="PPIase FKBP-type" evidence="8">
    <location>
        <begin position="130"/>
        <end position="233"/>
    </location>
</feature>
<evidence type="ECO:0000256" key="2">
    <source>
        <dbReference type="ARBA" id="ARBA00013194"/>
    </source>
</evidence>
<dbReference type="PANTHER" id="PTHR45779:SF7">
    <property type="entry name" value="PEPTIDYLPROLYL ISOMERASE"/>
    <property type="match status" value="1"/>
</dbReference>
<dbReference type="EC" id="5.2.1.8" evidence="2 5"/>
<comment type="caution">
    <text evidence="9">The sequence shown here is derived from an EMBL/GenBank/DDBJ whole genome shotgun (WGS) entry which is preliminary data.</text>
</comment>
<keyword evidence="7" id="KW-1133">Transmembrane helix</keyword>
<dbReference type="PROSITE" id="PS50059">
    <property type="entry name" value="FKBP_PPIASE"/>
    <property type="match status" value="2"/>
</dbReference>
<dbReference type="Gene3D" id="3.10.50.40">
    <property type="match status" value="2"/>
</dbReference>
<keyword evidence="4 5" id="KW-0413">Isomerase</keyword>
<dbReference type="SUPFAM" id="SSF54534">
    <property type="entry name" value="FKBP-like"/>
    <property type="match status" value="2"/>
</dbReference>
<sequence>MSEDDKPRGEPAVKAKAKIPNAKSIRSPEFTPHGISAGRGSGLSRPSGPSGLTAAQARKRRLATIAGIVVGLLAIGAGVAWYVTRPGPKITVSGKFAAQPKVKIPKDLAPSSKLKVTTAIKGNGPAIADGDTMFVKYVFYQWAKATSDDDSKKKSTSKELGSSYKTQPGQPDRPLVVGKSGVKGLDKGLIGQTAGSRVVLEIPPAQGFGEQGTQLGLSKSDSIVFVVDVQSTVHKNAVPQGTAKPLDDKKLPKVEDKGAGKAPKVTIPKEDAPSKLEVKTLIEGNGPALAKGDEAIVNYQGQIWDGGKVFDSSYASGSPAKFPVGTGGTVPGFDKGLTGAKIGSRLLFVLPPAEGYGKNGNQQAGIKGTDTLVFVVDILAKNMK</sequence>
<feature type="compositionally biased region" description="Basic and acidic residues" evidence="6">
    <location>
        <begin position="1"/>
        <end position="13"/>
    </location>
</feature>
<dbReference type="PANTHER" id="PTHR45779">
    <property type="entry name" value="PEPTIDYLPROLYL ISOMERASE"/>
    <property type="match status" value="1"/>
</dbReference>
<evidence type="ECO:0000256" key="7">
    <source>
        <dbReference type="SAM" id="Phobius"/>
    </source>
</evidence>
<evidence type="ECO:0000256" key="4">
    <source>
        <dbReference type="ARBA" id="ARBA00023235"/>
    </source>
</evidence>
<feature type="transmembrane region" description="Helical" evidence="7">
    <location>
        <begin position="62"/>
        <end position="83"/>
    </location>
</feature>
<protein>
    <recommendedName>
        <fullName evidence="2 5">peptidylprolyl isomerase</fullName>
        <ecNumber evidence="2 5">5.2.1.8</ecNumber>
    </recommendedName>
</protein>
<dbReference type="GO" id="GO:0003755">
    <property type="term" value="F:peptidyl-prolyl cis-trans isomerase activity"/>
    <property type="evidence" value="ECO:0007669"/>
    <property type="project" value="UniProtKB-KW"/>
</dbReference>
<evidence type="ECO:0000256" key="3">
    <source>
        <dbReference type="ARBA" id="ARBA00023110"/>
    </source>
</evidence>
<dbReference type="Proteomes" id="UP000294513">
    <property type="component" value="Unassembled WGS sequence"/>
</dbReference>
<dbReference type="RefSeq" id="WP_131902734.1">
    <property type="nucleotide sequence ID" value="NZ_SMKU01000395.1"/>
</dbReference>
<accession>A0A4R5A8R2</accession>
<feature type="region of interest" description="Disordered" evidence="6">
    <location>
        <begin position="1"/>
        <end position="55"/>
    </location>
</feature>
<organism evidence="9 10">
    <name type="scientific">Actinomadura rubrisoli</name>
    <dbReference type="NCBI Taxonomy" id="2530368"/>
    <lineage>
        <taxon>Bacteria</taxon>
        <taxon>Bacillati</taxon>
        <taxon>Actinomycetota</taxon>
        <taxon>Actinomycetes</taxon>
        <taxon>Streptosporangiales</taxon>
        <taxon>Thermomonosporaceae</taxon>
        <taxon>Actinomadura</taxon>
    </lineage>
</organism>
<feature type="region of interest" description="Disordered" evidence="6">
    <location>
        <begin position="239"/>
        <end position="267"/>
    </location>
</feature>
<keyword evidence="10" id="KW-1185">Reference proteome</keyword>